<gene>
    <name evidence="1" type="ORF">HK18_06355</name>
</gene>
<sequence>MVKKIIFVLIGCIACWWFFSPVSLQDQLYSSIKAKCKNQEKCIVHLHEITSFKWDKAYFFSPQSRFSINIDQVIGGATKEEQKGKRETLVVFTLNGKVVQEEIFDVIVDDDLRLPPLIQFSPHKSVDINFFLGKNELKNMNYSGDISDFYDLIYIEYYKMTPQNDQLNARCATIRFTLAAGSNIKEKQCWLSFANLSQIMFLNPKTYKN</sequence>
<name>A0A251ZWG7_9PROT</name>
<organism evidence="1 2">
    <name type="scientific">Commensalibacter intestini</name>
    <dbReference type="NCBI Taxonomy" id="479936"/>
    <lineage>
        <taxon>Bacteria</taxon>
        <taxon>Pseudomonadati</taxon>
        <taxon>Pseudomonadota</taxon>
        <taxon>Alphaproteobacteria</taxon>
        <taxon>Acetobacterales</taxon>
        <taxon>Acetobacteraceae</taxon>
    </lineage>
</organism>
<accession>A0A251ZWG7</accession>
<proteinExistence type="predicted"/>
<comment type="caution">
    <text evidence="1">The sequence shown here is derived from an EMBL/GenBank/DDBJ whole genome shotgun (WGS) entry which is preliminary data.</text>
</comment>
<dbReference type="AlphaFoldDB" id="A0A251ZWG7"/>
<dbReference type="Proteomes" id="UP000194946">
    <property type="component" value="Unassembled WGS sequence"/>
</dbReference>
<keyword evidence="2" id="KW-1185">Reference proteome</keyword>
<evidence type="ECO:0000313" key="1">
    <source>
        <dbReference type="EMBL" id="OUI78999.1"/>
    </source>
</evidence>
<evidence type="ECO:0000313" key="2">
    <source>
        <dbReference type="Proteomes" id="UP000194946"/>
    </source>
</evidence>
<protein>
    <submittedName>
        <fullName evidence="1">Uncharacterized protein</fullName>
    </submittedName>
</protein>
<dbReference type="EMBL" id="JOPB01000003">
    <property type="protein sequence ID" value="OUI78999.1"/>
    <property type="molecule type" value="Genomic_DNA"/>
</dbReference>
<dbReference type="RefSeq" id="WP_086632053.1">
    <property type="nucleotide sequence ID" value="NZ_JOPB01000003.1"/>
</dbReference>
<reference evidence="2" key="1">
    <citation type="submission" date="2014-06" db="EMBL/GenBank/DDBJ databases">
        <authorList>
            <person name="Winans N.J."/>
            <person name="Newell P.D."/>
            <person name="Douglas A.E."/>
        </authorList>
    </citation>
    <scope>NUCLEOTIDE SEQUENCE [LARGE SCALE GENOMIC DNA]</scope>
    <source>
        <strain evidence="2">DmL_052</strain>
    </source>
</reference>